<dbReference type="PANTHER" id="PTHR35526:SF3">
    <property type="entry name" value="ANTI-SIGMA-F FACTOR RSBW"/>
    <property type="match status" value="1"/>
</dbReference>
<dbReference type="Gene3D" id="3.30.565.10">
    <property type="entry name" value="Histidine kinase-like ATPase, C-terminal domain"/>
    <property type="match status" value="1"/>
</dbReference>
<sequence length="119" mass="12828">MATSSLTEAVFSLPELDRRGGVALARDFARRASAVCGYLGCLDDVVLVVNELATDAVCHGSGRPFVRIVGGRDRLLVEIIDTALPRLRGWGMELVATLARSWGVTVRAGERVVWCELTA</sequence>
<gene>
    <name evidence="1" type="ORF">GCM10010178_50300</name>
</gene>
<proteinExistence type="predicted"/>
<evidence type="ECO:0000313" key="2">
    <source>
        <dbReference type="Proteomes" id="UP000649573"/>
    </source>
</evidence>
<protein>
    <recommendedName>
        <fullName evidence="3">Histidine kinase-like ATPase domain-containing protein</fullName>
    </recommendedName>
</protein>
<dbReference type="PANTHER" id="PTHR35526">
    <property type="entry name" value="ANTI-SIGMA-F FACTOR RSBW-RELATED"/>
    <property type="match status" value="1"/>
</dbReference>
<accession>A0ABQ2UV49</accession>
<evidence type="ECO:0008006" key="3">
    <source>
        <dbReference type="Google" id="ProtNLM"/>
    </source>
</evidence>
<dbReference type="InterPro" id="IPR050267">
    <property type="entry name" value="Anti-sigma-factor_SerPK"/>
</dbReference>
<dbReference type="CDD" id="cd16936">
    <property type="entry name" value="HATPase_RsbW-like"/>
    <property type="match status" value="1"/>
</dbReference>
<dbReference type="InterPro" id="IPR036890">
    <property type="entry name" value="HATPase_C_sf"/>
</dbReference>
<name>A0ABQ2UV49_9PSEU</name>
<keyword evidence="2" id="KW-1185">Reference proteome</keyword>
<comment type="caution">
    <text evidence="1">The sequence shown here is derived from an EMBL/GenBank/DDBJ whole genome shotgun (WGS) entry which is preliminary data.</text>
</comment>
<dbReference type="EMBL" id="BMRE01000023">
    <property type="protein sequence ID" value="GGU51384.1"/>
    <property type="molecule type" value="Genomic_DNA"/>
</dbReference>
<evidence type="ECO:0000313" key="1">
    <source>
        <dbReference type="EMBL" id="GGU51384.1"/>
    </source>
</evidence>
<dbReference type="RefSeq" id="WP_189256164.1">
    <property type="nucleotide sequence ID" value="NZ_BMRE01000023.1"/>
</dbReference>
<dbReference type="Proteomes" id="UP000649573">
    <property type="component" value="Unassembled WGS sequence"/>
</dbReference>
<organism evidence="1 2">
    <name type="scientific">Lentzea flava</name>
    <dbReference type="NCBI Taxonomy" id="103732"/>
    <lineage>
        <taxon>Bacteria</taxon>
        <taxon>Bacillati</taxon>
        <taxon>Actinomycetota</taxon>
        <taxon>Actinomycetes</taxon>
        <taxon>Pseudonocardiales</taxon>
        <taxon>Pseudonocardiaceae</taxon>
        <taxon>Lentzea</taxon>
    </lineage>
</organism>
<reference evidence="2" key="1">
    <citation type="journal article" date="2019" name="Int. J. Syst. Evol. Microbiol.">
        <title>The Global Catalogue of Microorganisms (GCM) 10K type strain sequencing project: providing services to taxonomists for standard genome sequencing and annotation.</title>
        <authorList>
            <consortium name="The Broad Institute Genomics Platform"/>
            <consortium name="The Broad Institute Genome Sequencing Center for Infectious Disease"/>
            <person name="Wu L."/>
            <person name="Ma J."/>
        </authorList>
    </citation>
    <scope>NUCLEOTIDE SEQUENCE [LARGE SCALE GENOMIC DNA]</scope>
    <source>
        <strain evidence="2">JCM 3296</strain>
    </source>
</reference>